<keyword evidence="7" id="KW-1185">Reference proteome</keyword>
<sequence>MKLNIRCLGEKEFNVAMLIAVLLILVVPVGLANFYLGYYKGESPCTLCWFERFGMISVGFLGLFMVAYGPKLRYISSVFICAAYGIYMTLRHFFLYVPGDIGSGQAGAMFGAHTYTWGIFVYWAVVVVMACLLLFVRKDSPIMADIAETRNVIKPFTPFGKIVVLLTFIVTFSNGVQALFTNGLPPNAGKHFPDRWTMDLTHAKQRMQANIWGRLAKPWSLTGNNKVTDPLLPGALEPKEEKFDMNSENGAFKELKDGPVLKNKKVLPFEAKGIYGEGNAAGIAYNPNLKEFGVCNNRGGMYFTDDNLHKVKSFAVLDVVNGNDITWTADCSYVGDKLFNTAWNKQLYSIEHSAPAKTDEEKYREWSTFRKTSGDLKMTWFWDYPYILTDRARSAFVTNMAASAKADGYYMVSVPNKVAKRPVLIKVDAKDRKLSEEGYLRAAPELLKDGRNINDYYVTGLVSLPNGKLLGYSIRYNTLLLINPDTKTVEAAYRMPKDLKLAHSMTIKGDSIFMLGRENGKDMVYELSMPPLSNQK</sequence>
<dbReference type="GO" id="GO:0015035">
    <property type="term" value="F:protein-disulfide reductase activity"/>
    <property type="evidence" value="ECO:0007669"/>
    <property type="project" value="InterPro"/>
</dbReference>
<keyword evidence="3 5" id="KW-1133">Transmembrane helix</keyword>
<dbReference type="SUPFAM" id="SSF158442">
    <property type="entry name" value="DsbB-like"/>
    <property type="match status" value="1"/>
</dbReference>
<feature type="transmembrane region" description="Helical" evidence="5">
    <location>
        <begin position="74"/>
        <end position="94"/>
    </location>
</feature>
<dbReference type="RefSeq" id="WP_066592310.1">
    <property type="nucleotide sequence ID" value="NZ_CAJTBZ010000025.1"/>
</dbReference>
<gene>
    <name evidence="6" type="ORF">ADH67_11825</name>
</gene>
<protein>
    <submittedName>
        <fullName evidence="6">Disulfide bond formation protein B</fullName>
    </submittedName>
</protein>
<evidence type="ECO:0000313" key="6">
    <source>
        <dbReference type="EMBL" id="OXE44563.1"/>
    </source>
</evidence>
<dbReference type="EMBL" id="NHMP01000010">
    <property type="protein sequence ID" value="OXE44563.1"/>
    <property type="molecule type" value="Genomic_DNA"/>
</dbReference>
<comment type="subcellular location">
    <subcellularLocation>
        <location evidence="1">Membrane</location>
        <topology evidence="1">Multi-pass membrane protein</topology>
    </subcellularLocation>
</comment>
<proteinExistence type="predicted"/>
<accession>A0A227KBC7</accession>
<dbReference type="InterPro" id="IPR023380">
    <property type="entry name" value="DsbB-like_sf"/>
</dbReference>
<comment type="caution">
    <text evidence="6">The sequence shown here is derived from an EMBL/GenBank/DDBJ whole genome shotgun (WGS) entry which is preliminary data.</text>
</comment>
<reference evidence="7" key="1">
    <citation type="submission" date="2017-05" db="EMBL/GenBank/DDBJ databases">
        <title>Improved OligoMM genomes.</title>
        <authorList>
            <person name="Garzetti D."/>
        </authorList>
    </citation>
    <scope>NUCLEOTIDE SEQUENCE [LARGE SCALE GENOMIC DNA]</scope>
    <source>
        <strain evidence="7">YL45</strain>
    </source>
</reference>
<dbReference type="GO" id="GO:0016020">
    <property type="term" value="C:membrane"/>
    <property type="evidence" value="ECO:0007669"/>
    <property type="project" value="UniProtKB-SubCell"/>
</dbReference>
<dbReference type="Pfam" id="PF02600">
    <property type="entry name" value="DsbB"/>
    <property type="match status" value="1"/>
</dbReference>
<evidence type="ECO:0000256" key="2">
    <source>
        <dbReference type="ARBA" id="ARBA00022692"/>
    </source>
</evidence>
<dbReference type="Proteomes" id="UP000214610">
    <property type="component" value="Unassembled WGS sequence"/>
</dbReference>
<keyword evidence="4 5" id="KW-0472">Membrane</keyword>
<evidence type="ECO:0000313" key="7">
    <source>
        <dbReference type="Proteomes" id="UP000214610"/>
    </source>
</evidence>
<dbReference type="InterPro" id="IPR003752">
    <property type="entry name" value="DiS_bond_form_DsbB/BdbC"/>
</dbReference>
<dbReference type="GO" id="GO:0006457">
    <property type="term" value="P:protein folding"/>
    <property type="evidence" value="ECO:0007669"/>
    <property type="project" value="InterPro"/>
</dbReference>
<dbReference type="AlphaFoldDB" id="A0A227KBC7"/>
<evidence type="ECO:0000256" key="4">
    <source>
        <dbReference type="ARBA" id="ARBA00023136"/>
    </source>
</evidence>
<name>A0A227KBC7_9BURK</name>
<evidence type="ECO:0000256" key="5">
    <source>
        <dbReference type="SAM" id="Phobius"/>
    </source>
</evidence>
<feature type="transmembrane region" description="Helical" evidence="5">
    <location>
        <begin position="114"/>
        <end position="136"/>
    </location>
</feature>
<evidence type="ECO:0000256" key="1">
    <source>
        <dbReference type="ARBA" id="ARBA00004141"/>
    </source>
</evidence>
<keyword evidence="2 5" id="KW-0812">Transmembrane</keyword>
<dbReference type="Gene3D" id="1.20.1550.10">
    <property type="entry name" value="DsbB-like"/>
    <property type="match status" value="1"/>
</dbReference>
<evidence type="ECO:0000256" key="3">
    <source>
        <dbReference type="ARBA" id="ARBA00022989"/>
    </source>
</evidence>
<dbReference type="SUPFAM" id="SSF101898">
    <property type="entry name" value="NHL repeat"/>
    <property type="match status" value="1"/>
</dbReference>
<feature type="transmembrane region" description="Helical" evidence="5">
    <location>
        <begin position="12"/>
        <end position="37"/>
    </location>
</feature>
<organism evidence="6 7">
    <name type="scientific">Turicimonas muris</name>
    <dbReference type="NCBI Taxonomy" id="1796652"/>
    <lineage>
        <taxon>Bacteria</taxon>
        <taxon>Pseudomonadati</taxon>
        <taxon>Pseudomonadota</taxon>
        <taxon>Betaproteobacteria</taxon>
        <taxon>Burkholderiales</taxon>
        <taxon>Sutterellaceae</taxon>
        <taxon>Turicimonas</taxon>
    </lineage>
</organism>
<feature type="transmembrane region" description="Helical" evidence="5">
    <location>
        <begin position="49"/>
        <end position="67"/>
    </location>
</feature>
<dbReference type="GeneID" id="78361231"/>
<feature type="transmembrane region" description="Helical" evidence="5">
    <location>
        <begin position="156"/>
        <end position="180"/>
    </location>
</feature>